<dbReference type="RefSeq" id="XP_022107985.1">
    <property type="nucleotide sequence ID" value="XM_022252293.1"/>
</dbReference>
<proteinExistence type="predicted"/>
<name>A0A8B7ZT32_ACAPL</name>
<protein>
    <submittedName>
        <fullName evidence="3">Uncharacterized protein LOC110988601</fullName>
    </submittedName>
</protein>
<sequence>MQALAFLQDLRQVCKHKSKRSSPPSPCHIRGNRARKERAYVIDVDYAGRSRWGSFLRWCSLHKSPGANKNPRLVRLQEEAQEEAERKMIGLDHTNENNNNEVSTIEIRPCEEPTTRLPVSTNSDSAVAMDGIQSSSTLSTSDTDSLRNGIIISKDSANGKQDVSQGNQSLSEIKPTTSSKHCVRSCFSILAAFVQIFLIISCIFATLWSVSSFHGVCWHTLWEWVTTSIIAIVIQAVILDTLKAVVVTVMKRHSDKRATTSLVIPHPFSQ</sequence>
<feature type="transmembrane region" description="Helical" evidence="1">
    <location>
        <begin position="187"/>
        <end position="208"/>
    </location>
</feature>
<dbReference type="KEGG" id="aplc:110988601"/>
<dbReference type="GeneID" id="110988601"/>
<gene>
    <name evidence="3" type="primary">LOC110988601</name>
</gene>
<evidence type="ECO:0000313" key="3">
    <source>
        <dbReference type="RefSeq" id="XP_022107985.1"/>
    </source>
</evidence>
<accession>A0A8B7ZT32</accession>
<organism evidence="2 3">
    <name type="scientific">Acanthaster planci</name>
    <name type="common">Crown-of-thorns starfish</name>
    <dbReference type="NCBI Taxonomy" id="133434"/>
    <lineage>
        <taxon>Eukaryota</taxon>
        <taxon>Metazoa</taxon>
        <taxon>Echinodermata</taxon>
        <taxon>Eleutherozoa</taxon>
        <taxon>Asterozoa</taxon>
        <taxon>Asteroidea</taxon>
        <taxon>Valvatacea</taxon>
        <taxon>Valvatida</taxon>
        <taxon>Acanthasteridae</taxon>
        <taxon>Acanthaster</taxon>
    </lineage>
</organism>
<keyword evidence="2" id="KW-1185">Reference proteome</keyword>
<dbReference type="AlphaFoldDB" id="A0A8B7ZT32"/>
<reference evidence="3" key="1">
    <citation type="submission" date="2025-08" db="UniProtKB">
        <authorList>
            <consortium name="RefSeq"/>
        </authorList>
    </citation>
    <scope>IDENTIFICATION</scope>
</reference>
<feature type="transmembrane region" description="Helical" evidence="1">
    <location>
        <begin position="228"/>
        <end position="250"/>
    </location>
</feature>
<keyword evidence="1" id="KW-0472">Membrane</keyword>
<evidence type="ECO:0000256" key="1">
    <source>
        <dbReference type="SAM" id="Phobius"/>
    </source>
</evidence>
<keyword evidence="1" id="KW-1133">Transmembrane helix</keyword>
<keyword evidence="1" id="KW-0812">Transmembrane</keyword>
<dbReference type="Proteomes" id="UP000694845">
    <property type="component" value="Unplaced"/>
</dbReference>
<evidence type="ECO:0000313" key="2">
    <source>
        <dbReference type="Proteomes" id="UP000694845"/>
    </source>
</evidence>